<keyword evidence="4" id="KW-0503">Monooxygenase</keyword>
<dbReference type="SUPFAM" id="SSF51679">
    <property type="entry name" value="Bacterial luciferase-like"/>
    <property type="match status" value="1"/>
</dbReference>
<dbReference type="InterPro" id="IPR051260">
    <property type="entry name" value="Diverse_substr_monoxygenases"/>
</dbReference>
<dbReference type="OrthoDB" id="4288123at2"/>
<reference evidence="6 7" key="1">
    <citation type="submission" date="2016-01" db="EMBL/GenBank/DDBJ databases">
        <title>The new phylogeny of the genus Mycobacterium.</title>
        <authorList>
            <person name="Tarcisio F."/>
            <person name="Conor M."/>
            <person name="Antonella G."/>
            <person name="Elisabetta G."/>
            <person name="Giulia F.S."/>
            <person name="Sara T."/>
            <person name="Anna F."/>
            <person name="Clotilde B."/>
            <person name="Roberto B."/>
            <person name="Veronica D.S."/>
            <person name="Fabio R."/>
            <person name="Monica P."/>
            <person name="Olivier J."/>
            <person name="Enrico T."/>
            <person name="Nicola S."/>
        </authorList>
    </citation>
    <scope>NUCLEOTIDE SEQUENCE [LARGE SCALE GENOMIC DNA]</scope>
    <source>
        <strain evidence="6 7">DSM 44179</strain>
    </source>
</reference>
<evidence type="ECO:0000256" key="1">
    <source>
        <dbReference type="ARBA" id="ARBA00022630"/>
    </source>
</evidence>
<keyword evidence="3" id="KW-0560">Oxidoreductase</keyword>
<evidence type="ECO:0000256" key="2">
    <source>
        <dbReference type="ARBA" id="ARBA00022643"/>
    </source>
</evidence>
<dbReference type="PANTHER" id="PTHR30011:SF16">
    <property type="entry name" value="C2H2 FINGER DOMAIN TRANSCRIPTION FACTOR (EUROFUNG)-RELATED"/>
    <property type="match status" value="1"/>
</dbReference>
<dbReference type="GO" id="GO:0004497">
    <property type="term" value="F:monooxygenase activity"/>
    <property type="evidence" value="ECO:0007669"/>
    <property type="project" value="UniProtKB-KW"/>
</dbReference>
<sequence length="272" mass="29223">MDKDFRFGVGVRAVDSSREWADGARYLEDLGFDVLNVPDHLGAIAPFPALAAAAAVTSRIRLGTFVLNACFYKPALLARDAADLAALSDNRLDLGLGAGYVREEFEAAELAFPPAGARVDYLEHVAGYLRRELPDLPILIAGNGPRVLRVAARHAGLIGLTGSDDGPGPDPLATRIQGIRDAAGDRFDDLVLNLAITAVPTDASGQPDLRLTRRFSPGRSDDQLRALPSVLSGSPAEIADTLRGYRTRYGLSYFTVQIEHAESFARVIAELR</sequence>
<evidence type="ECO:0000256" key="4">
    <source>
        <dbReference type="ARBA" id="ARBA00023033"/>
    </source>
</evidence>
<dbReference type="Gene3D" id="3.20.20.30">
    <property type="entry name" value="Luciferase-like domain"/>
    <property type="match status" value="1"/>
</dbReference>
<accession>A0A1X1R577</accession>
<dbReference type="PANTHER" id="PTHR30011">
    <property type="entry name" value="ALKANESULFONATE MONOOXYGENASE-RELATED"/>
    <property type="match status" value="1"/>
</dbReference>
<keyword evidence="1" id="KW-0285">Flavoprotein</keyword>
<comment type="caution">
    <text evidence="6">The sequence shown here is derived from an EMBL/GenBank/DDBJ whole genome shotgun (WGS) entry which is preliminary data.</text>
</comment>
<dbReference type="Proteomes" id="UP000193484">
    <property type="component" value="Unassembled WGS sequence"/>
</dbReference>
<organism evidence="6 7">
    <name type="scientific">Mycolicibacterium fallax</name>
    <name type="common">Mycobacterium fallax</name>
    <dbReference type="NCBI Taxonomy" id="1793"/>
    <lineage>
        <taxon>Bacteria</taxon>
        <taxon>Bacillati</taxon>
        <taxon>Actinomycetota</taxon>
        <taxon>Actinomycetes</taxon>
        <taxon>Mycobacteriales</taxon>
        <taxon>Mycobacteriaceae</taxon>
        <taxon>Mycolicibacterium</taxon>
    </lineage>
</organism>
<dbReference type="Pfam" id="PF00296">
    <property type="entry name" value="Bac_luciferase"/>
    <property type="match status" value="1"/>
</dbReference>
<proteinExistence type="predicted"/>
<dbReference type="AlphaFoldDB" id="A0A1X1R577"/>
<dbReference type="NCBIfam" id="TIGR03621">
    <property type="entry name" value="F420_MSMEG_2516"/>
    <property type="match status" value="1"/>
</dbReference>
<gene>
    <name evidence="6" type="ORF">AWC04_16390</name>
</gene>
<evidence type="ECO:0000259" key="5">
    <source>
        <dbReference type="Pfam" id="PF00296"/>
    </source>
</evidence>
<protein>
    <submittedName>
        <fullName evidence="6">Luciferase</fullName>
    </submittedName>
</protein>
<evidence type="ECO:0000256" key="3">
    <source>
        <dbReference type="ARBA" id="ARBA00023002"/>
    </source>
</evidence>
<dbReference type="InterPro" id="IPR036661">
    <property type="entry name" value="Luciferase-like_sf"/>
</dbReference>
<dbReference type="InterPro" id="IPR019923">
    <property type="entry name" value="Lucif-like_OxRdtase_MSMEG_2516"/>
</dbReference>
<dbReference type="InterPro" id="IPR011251">
    <property type="entry name" value="Luciferase-like_dom"/>
</dbReference>
<dbReference type="GO" id="GO:0016705">
    <property type="term" value="F:oxidoreductase activity, acting on paired donors, with incorporation or reduction of molecular oxygen"/>
    <property type="evidence" value="ECO:0007669"/>
    <property type="project" value="InterPro"/>
</dbReference>
<evidence type="ECO:0000313" key="6">
    <source>
        <dbReference type="EMBL" id="ORU99797.1"/>
    </source>
</evidence>
<dbReference type="EMBL" id="LQOJ01000051">
    <property type="protein sequence ID" value="ORU99797.1"/>
    <property type="molecule type" value="Genomic_DNA"/>
</dbReference>
<name>A0A1X1R577_MYCFA</name>
<dbReference type="RefSeq" id="WP_085098956.1">
    <property type="nucleotide sequence ID" value="NZ_AP022603.1"/>
</dbReference>
<keyword evidence="7" id="KW-1185">Reference proteome</keyword>
<feature type="domain" description="Luciferase-like" evidence="5">
    <location>
        <begin position="16"/>
        <end position="163"/>
    </location>
</feature>
<keyword evidence="2" id="KW-0288">FMN</keyword>
<dbReference type="STRING" id="1793.AWC04_16390"/>
<evidence type="ECO:0000313" key="7">
    <source>
        <dbReference type="Proteomes" id="UP000193484"/>
    </source>
</evidence>